<dbReference type="Proteomes" id="UP000683310">
    <property type="component" value="Chromosome"/>
</dbReference>
<evidence type="ECO:0000256" key="1">
    <source>
        <dbReference type="SAM" id="MobiDB-lite"/>
    </source>
</evidence>
<sequence>MIEEDDQDGGVQDGPPGCADERAEDGRGGGEGQAQAVGVEGDVALLVGQDEGGRAGGEGVTGAVTQGPVVGNGDDLGDGQHHEFQAQAQPPAQPDEDRVGPMTGDRFLPCGVQEVQQQARVVALLGDEQPHCRRVDRIARRVGLGDEMGTVARLTHLEALNAAHEVRMQGRPAGIVGIARSGPCPRLRLEFRGPPGEFSRVAHTSLPISTTGPFPNRL</sequence>
<reference evidence="2 3" key="1">
    <citation type="submission" date="2021-04" db="EMBL/GenBank/DDBJ databases">
        <title>Nocardia tengchongensis.</title>
        <authorList>
            <person name="Zhuang k."/>
            <person name="Ran Y."/>
            <person name="Li W."/>
        </authorList>
    </citation>
    <scope>NUCLEOTIDE SEQUENCE [LARGE SCALE GENOMIC DNA]</scope>
    <source>
        <strain evidence="2 3">CFH S0057</strain>
    </source>
</reference>
<evidence type="ECO:0000313" key="3">
    <source>
        <dbReference type="Proteomes" id="UP000683310"/>
    </source>
</evidence>
<proteinExistence type="predicted"/>
<gene>
    <name evidence="2" type="ORF">KHQ06_18325</name>
</gene>
<protein>
    <submittedName>
        <fullName evidence="2">Uncharacterized protein</fullName>
    </submittedName>
</protein>
<name>A0ABX8CZ20_9NOCA</name>
<keyword evidence="3" id="KW-1185">Reference proteome</keyword>
<accession>A0ABX8CZ20</accession>
<feature type="region of interest" description="Disordered" evidence="1">
    <location>
        <begin position="1"/>
        <end position="100"/>
    </location>
</feature>
<evidence type="ECO:0000313" key="2">
    <source>
        <dbReference type="EMBL" id="QVI24503.1"/>
    </source>
</evidence>
<organism evidence="2 3">
    <name type="scientific">Nocardia tengchongensis</name>
    <dbReference type="NCBI Taxonomy" id="2055889"/>
    <lineage>
        <taxon>Bacteria</taxon>
        <taxon>Bacillati</taxon>
        <taxon>Actinomycetota</taxon>
        <taxon>Actinomycetes</taxon>
        <taxon>Mycobacteriales</taxon>
        <taxon>Nocardiaceae</taxon>
        <taxon>Nocardia</taxon>
    </lineage>
</organism>
<dbReference type="EMBL" id="CP074371">
    <property type="protein sequence ID" value="QVI24503.1"/>
    <property type="molecule type" value="Genomic_DNA"/>
</dbReference>
<feature type="compositionally biased region" description="Basic and acidic residues" evidence="1">
    <location>
        <begin position="19"/>
        <end position="28"/>
    </location>
</feature>